<name>H6NMH8_9BACL</name>
<keyword evidence="8" id="KW-1185">Reference proteome</keyword>
<dbReference type="InterPro" id="IPR035919">
    <property type="entry name" value="EAL_sf"/>
</dbReference>
<evidence type="ECO:0000259" key="3">
    <source>
        <dbReference type="PROSITE" id="PS50113"/>
    </source>
</evidence>
<dbReference type="SMART" id="SM00267">
    <property type="entry name" value="GGDEF"/>
    <property type="match status" value="1"/>
</dbReference>
<protein>
    <submittedName>
        <fullName evidence="7">Putative signaling protein YkoW</fullName>
    </submittedName>
</protein>
<dbReference type="Pfam" id="PF00990">
    <property type="entry name" value="GGDEF"/>
    <property type="match status" value="1"/>
</dbReference>
<evidence type="ECO:0000313" key="7">
    <source>
        <dbReference type="EMBL" id="AFC29844.1"/>
    </source>
</evidence>
<dbReference type="Pfam" id="PF03707">
    <property type="entry name" value="MHYT"/>
    <property type="match status" value="2"/>
</dbReference>
<feature type="transmembrane region" description="Helical" evidence="1">
    <location>
        <begin position="216"/>
        <end position="238"/>
    </location>
</feature>
<dbReference type="RefSeq" id="WP_014370018.1">
    <property type="nucleotide sequence ID" value="NC_016935.1"/>
</dbReference>
<dbReference type="CDD" id="cd01949">
    <property type="entry name" value="GGDEF"/>
    <property type="match status" value="1"/>
</dbReference>
<dbReference type="Gene3D" id="3.30.70.270">
    <property type="match status" value="1"/>
</dbReference>
<feature type="domain" description="PAC" evidence="3">
    <location>
        <begin position="335"/>
        <end position="385"/>
    </location>
</feature>
<dbReference type="SUPFAM" id="SSF55073">
    <property type="entry name" value="Nucleotide cyclase"/>
    <property type="match status" value="1"/>
</dbReference>
<dbReference type="InterPro" id="IPR029787">
    <property type="entry name" value="Nucleotide_cyclase"/>
</dbReference>
<evidence type="ECO:0000259" key="4">
    <source>
        <dbReference type="PROSITE" id="PS50883"/>
    </source>
</evidence>
<keyword evidence="1" id="KW-0472">Membrane</keyword>
<dbReference type="SMART" id="SM00052">
    <property type="entry name" value="EAL"/>
    <property type="match status" value="1"/>
</dbReference>
<sequence>MSGTYNVYLVLLSYLIAFMSAYSAFDLARRLSAAAARVRRLCLGLAGVILGIGIWAMHFVAILAYETSLSIHYDSLLMLLSVGFAVTASWAGLAGASRPAPGLRRLLASGCIVFAGVVGMHFIGMAAMGMGGDRYHWLLLMLGAAIGLAGSFGALFVSFRSQPAGGRNSYLRRLLGAAMMGGAIAGLHYLSMEAMTFGSVGHLHQRFRHAGHQDEMLGIILANCIIFLLSIIVIRGYFLDRRYREGEAFRLAVLESALDGILLVDHQGGIMECNPVMGGMFGYPREELATLHLTDLLEVPAGGSGDGGLSTEAEGREGPSGFALPVEAIRGLLDSRVETTGWRADGTAFPVEISLTRTEGFGRPVFTVFVRDITDRRKAEEHIRQMALRDPLTGLYNRSYLQEKLSSALSRAEGSRGTIGVMFLDLDGFKSINDTFGHDSGDMLLQEVGERLLHCVREEDLVSRQGGDEFIVMLSGVTPGTASSIAVRMIEALARPFYYAGREMTVTPSIGIALYPSAGTSAHVLVKHADAAMYQAKLNGKNHFQFYTAEMEASLSQQTKLEARLKLALQQDEFRLHYAPVMSVQTGRLLGVEALLRWERDGVLIPAGQFIAGAEATGLLPGIGRWVLREACRQHRSWRNAGHPAVTMSVNISARELAEEDFVEGVGHALKETEMQAEWLQLEITEEIGRGRATRLCDRLKELKALGVRLSLDDFGAGAASLRFLQLAPVDELKLDGRLIAALGECPARQAMLEALISLAHGRGMQVIAEGVERSGQLEKLRELACDGAQGYWFGQPMAAGEFERLLSYERFHRKDSSQIS</sequence>
<dbReference type="GO" id="GO:0016020">
    <property type="term" value="C:membrane"/>
    <property type="evidence" value="ECO:0007669"/>
    <property type="project" value="UniProtKB-UniRule"/>
</dbReference>
<dbReference type="SUPFAM" id="SSF141868">
    <property type="entry name" value="EAL domain-like"/>
    <property type="match status" value="1"/>
</dbReference>
<dbReference type="PANTHER" id="PTHR44757">
    <property type="entry name" value="DIGUANYLATE CYCLASE DGCP"/>
    <property type="match status" value="1"/>
</dbReference>
<organism evidence="7 8">
    <name type="scientific">Paenibacillus mucilaginosus 3016</name>
    <dbReference type="NCBI Taxonomy" id="1116391"/>
    <lineage>
        <taxon>Bacteria</taxon>
        <taxon>Bacillati</taxon>
        <taxon>Bacillota</taxon>
        <taxon>Bacilli</taxon>
        <taxon>Bacillales</taxon>
        <taxon>Paenibacillaceae</taxon>
        <taxon>Paenibacillus</taxon>
    </lineage>
</organism>
<dbReference type="PROSITE" id="PS50113">
    <property type="entry name" value="PAC"/>
    <property type="match status" value="1"/>
</dbReference>
<feature type="domain" description="PAS" evidence="2">
    <location>
        <begin position="246"/>
        <end position="288"/>
    </location>
</feature>
<dbReference type="Proteomes" id="UP000007523">
    <property type="component" value="Chromosome"/>
</dbReference>
<feature type="transmembrane region" description="Helical" evidence="1">
    <location>
        <begin position="6"/>
        <end position="28"/>
    </location>
</feature>
<keyword evidence="1" id="KW-1133">Transmembrane helix</keyword>
<proteinExistence type="predicted"/>
<dbReference type="Gene3D" id="3.20.20.450">
    <property type="entry name" value="EAL domain"/>
    <property type="match status" value="1"/>
</dbReference>
<dbReference type="PANTHER" id="PTHR44757:SF2">
    <property type="entry name" value="BIOFILM ARCHITECTURE MAINTENANCE PROTEIN MBAA"/>
    <property type="match status" value="1"/>
</dbReference>
<dbReference type="PROSITE" id="PS50883">
    <property type="entry name" value="EAL"/>
    <property type="match status" value="1"/>
</dbReference>
<dbReference type="InterPro" id="IPR000700">
    <property type="entry name" value="PAS-assoc_C"/>
</dbReference>
<evidence type="ECO:0000256" key="1">
    <source>
        <dbReference type="PROSITE-ProRule" id="PRU00244"/>
    </source>
</evidence>
<dbReference type="InterPro" id="IPR052155">
    <property type="entry name" value="Biofilm_reg_signaling"/>
</dbReference>
<feature type="domain" description="EAL" evidence="4">
    <location>
        <begin position="558"/>
        <end position="811"/>
    </location>
</feature>
<dbReference type="STRING" id="1116391.PM3016_2974"/>
<reference evidence="7 8" key="1">
    <citation type="journal article" date="2012" name="J. Bacteriol.">
        <title>Complete Genome Sequence of Paenibacillus mucilaginosus 3016, a Bacterium Functional as Microbial Fertilizer.</title>
        <authorList>
            <person name="Ma M."/>
            <person name="Wang Z."/>
            <person name="Li L."/>
            <person name="Jiang X."/>
            <person name="Guan D."/>
            <person name="Cao F."/>
            <person name="Chen H."/>
            <person name="Wang X."/>
            <person name="Shen D."/>
            <person name="Du B."/>
            <person name="Li J."/>
        </authorList>
    </citation>
    <scope>NUCLEOTIDE SEQUENCE [LARGE SCALE GENOMIC DNA]</scope>
    <source>
        <strain evidence="7 8">3016</strain>
    </source>
</reference>
<feature type="transmembrane region" description="Helical" evidence="1">
    <location>
        <begin position="170"/>
        <end position="190"/>
    </location>
</feature>
<dbReference type="Pfam" id="PF13426">
    <property type="entry name" value="PAS_9"/>
    <property type="match status" value="1"/>
</dbReference>
<dbReference type="FunFam" id="3.30.70.270:FF:000001">
    <property type="entry name" value="Diguanylate cyclase domain protein"/>
    <property type="match status" value="1"/>
</dbReference>
<dbReference type="AlphaFoldDB" id="H6NMH8"/>
<evidence type="ECO:0000259" key="6">
    <source>
        <dbReference type="PROSITE" id="PS50924"/>
    </source>
</evidence>
<dbReference type="InterPro" id="IPR000014">
    <property type="entry name" value="PAS"/>
</dbReference>
<feature type="transmembrane region" description="Helical" evidence="1">
    <location>
        <begin position="106"/>
        <end position="129"/>
    </location>
</feature>
<dbReference type="NCBIfam" id="TIGR00229">
    <property type="entry name" value="sensory_box"/>
    <property type="match status" value="2"/>
</dbReference>
<feature type="transmembrane region" description="Helical" evidence="1">
    <location>
        <begin position="40"/>
        <end position="64"/>
    </location>
</feature>
<dbReference type="EMBL" id="CP003235">
    <property type="protein sequence ID" value="AFC29844.1"/>
    <property type="molecule type" value="Genomic_DNA"/>
</dbReference>
<dbReference type="InterPro" id="IPR005330">
    <property type="entry name" value="MHYT_dom"/>
</dbReference>
<dbReference type="Pfam" id="PF00563">
    <property type="entry name" value="EAL"/>
    <property type="match status" value="1"/>
</dbReference>
<dbReference type="InterPro" id="IPR001633">
    <property type="entry name" value="EAL_dom"/>
</dbReference>
<evidence type="ECO:0000313" key="8">
    <source>
        <dbReference type="Proteomes" id="UP000007523"/>
    </source>
</evidence>
<dbReference type="KEGG" id="pmq:PM3016_2974"/>
<feature type="transmembrane region" description="Helical" evidence="1">
    <location>
        <begin position="135"/>
        <end position="158"/>
    </location>
</feature>
<dbReference type="CDD" id="cd01948">
    <property type="entry name" value="EAL"/>
    <property type="match status" value="1"/>
</dbReference>
<dbReference type="HOGENOM" id="CLU_000445_70_49_9"/>
<gene>
    <name evidence="7" type="ORF">PM3016_2974</name>
</gene>
<dbReference type="Gene3D" id="3.30.450.20">
    <property type="entry name" value="PAS domain"/>
    <property type="match status" value="1"/>
</dbReference>
<dbReference type="InterPro" id="IPR000160">
    <property type="entry name" value="GGDEF_dom"/>
</dbReference>
<dbReference type="CDD" id="cd00130">
    <property type="entry name" value="PAS"/>
    <property type="match status" value="1"/>
</dbReference>
<keyword evidence="1" id="KW-0812">Transmembrane</keyword>
<dbReference type="InterPro" id="IPR043128">
    <property type="entry name" value="Rev_trsase/Diguanyl_cyclase"/>
</dbReference>
<dbReference type="NCBIfam" id="TIGR00254">
    <property type="entry name" value="GGDEF"/>
    <property type="match status" value="1"/>
</dbReference>
<dbReference type="PROSITE" id="PS50924">
    <property type="entry name" value="MHYT"/>
    <property type="match status" value="1"/>
</dbReference>
<dbReference type="SMART" id="SM00091">
    <property type="entry name" value="PAS"/>
    <property type="match status" value="1"/>
</dbReference>
<feature type="domain" description="GGDEF" evidence="5">
    <location>
        <begin position="417"/>
        <end position="549"/>
    </location>
</feature>
<evidence type="ECO:0000259" key="5">
    <source>
        <dbReference type="PROSITE" id="PS50887"/>
    </source>
</evidence>
<dbReference type="PROSITE" id="PS50112">
    <property type="entry name" value="PAS"/>
    <property type="match status" value="1"/>
</dbReference>
<dbReference type="SUPFAM" id="SSF55785">
    <property type="entry name" value="PYP-like sensor domain (PAS domain)"/>
    <property type="match status" value="1"/>
</dbReference>
<feature type="transmembrane region" description="Helical" evidence="1">
    <location>
        <begin position="76"/>
        <end position="94"/>
    </location>
</feature>
<feature type="domain" description="MHYT" evidence="6">
    <location>
        <begin position="5"/>
        <end position="198"/>
    </location>
</feature>
<dbReference type="InterPro" id="IPR035965">
    <property type="entry name" value="PAS-like_dom_sf"/>
</dbReference>
<evidence type="ECO:0000259" key="2">
    <source>
        <dbReference type="PROSITE" id="PS50112"/>
    </source>
</evidence>
<dbReference type="PROSITE" id="PS50887">
    <property type="entry name" value="GGDEF"/>
    <property type="match status" value="1"/>
</dbReference>
<accession>H6NMH8</accession>